<dbReference type="PANTHER" id="PTHR33137:SF4">
    <property type="entry name" value="MEDIATOR OF RNA POLYMERASE II TRANSCRIPTION SUBUNIT 15A-RELATED"/>
    <property type="match status" value="1"/>
</dbReference>
<reference evidence="5 6" key="1">
    <citation type="submission" date="2017-09" db="EMBL/GenBank/DDBJ databases">
        <title>WGS assembly of Aquilegia coerulea Goldsmith.</title>
        <authorList>
            <person name="Hodges S."/>
            <person name="Kramer E."/>
            <person name="Nordborg M."/>
            <person name="Tomkins J."/>
            <person name="Borevitz J."/>
            <person name="Derieg N."/>
            <person name="Yan J."/>
            <person name="Mihaltcheva S."/>
            <person name="Hayes R.D."/>
            <person name="Rokhsar D."/>
        </authorList>
    </citation>
    <scope>NUCLEOTIDE SEQUENCE [LARGE SCALE GENOMIC DNA]</scope>
    <source>
        <strain evidence="6">cv. Goldsmith</strain>
    </source>
</reference>
<evidence type="ECO:0000256" key="1">
    <source>
        <dbReference type="ARBA" id="ARBA00004123"/>
    </source>
</evidence>
<evidence type="ECO:0000313" key="6">
    <source>
        <dbReference type="Proteomes" id="UP000230069"/>
    </source>
</evidence>
<dbReference type="Pfam" id="PF16987">
    <property type="entry name" value="KIX_2"/>
    <property type="match status" value="1"/>
</dbReference>
<dbReference type="GO" id="GO:0005634">
    <property type="term" value="C:nucleus"/>
    <property type="evidence" value="ECO:0007669"/>
    <property type="project" value="UniProtKB-SubCell"/>
</dbReference>
<feature type="domain" description="Mediator complex subunit 15 KIX" evidence="4">
    <location>
        <begin position="2"/>
        <end position="77"/>
    </location>
</feature>
<evidence type="ECO:0000259" key="4">
    <source>
        <dbReference type="Pfam" id="PF16987"/>
    </source>
</evidence>
<dbReference type="OrthoDB" id="1912459at2759"/>
<evidence type="ECO:0000313" key="5">
    <source>
        <dbReference type="EMBL" id="PIA57826.1"/>
    </source>
</evidence>
<dbReference type="InParanoid" id="A0A2G5EPY6"/>
<dbReference type="STRING" id="218851.A0A2G5EPY6"/>
<accession>A0A2G5EPY6</accession>
<proteinExistence type="predicted"/>
<dbReference type="GO" id="GO:0003713">
    <property type="term" value="F:transcription coactivator activity"/>
    <property type="evidence" value="ECO:0007669"/>
    <property type="project" value="InterPro"/>
</dbReference>
<comment type="subcellular location">
    <subcellularLocation>
        <location evidence="1">Nucleus</location>
    </subcellularLocation>
</comment>
<evidence type="ECO:0000256" key="2">
    <source>
        <dbReference type="ARBA" id="ARBA00023242"/>
    </source>
</evidence>
<dbReference type="PANTHER" id="PTHR33137">
    <property type="entry name" value="MEDIATOR OF RNA POLYMERASE II TRANSCRIPTION SUBUNIT 15A-RELATED"/>
    <property type="match status" value="1"/>
</dbReference>
<feature type="region of interest" description="Disordered" evidence="3">
    <location>
        <begin position="80"/>
        <end position="101"/>
    </location>
</feature>
<dbReference type="Proteomes" id="UP000230069">
    <property type="component" value="Unassembled WGS sequence"/>
</dbReference>
<feature type="compositionally biased region" description="Low complexity" evidence="3">
    <location>
        <begin position="82"/>
        <end position="92"/>
    </location>
</feature>
<dbReference type="GO" id="GO:0031490">
    <property type="term" value="F:chromatin DNA binding"/>
    <property type="evidence" value="ECO:0007669"/>
    <property type="project" value="InterPro"/>
</dbReference>
<dbReference type="Gene3D" id="1.10.246.20">
    <property type="entry name" value="Coactivator CBP, KIX domain"/>
    <property type="match status" value="1"/>
</dbReference>
<name>A0A2G5EPY6_AQUCA</name>
<dbReference type="InterPro" id="IPR036546">
    <property type="entry name" value="MED15_KIX"/>
</dbReference>
<keyword evidence="2" id="KW-0539">Nucleus</keyword>
<sequence length="118" mass="13290">MDWRSELENDGGRQRLVNNILDTMKLQYPVLTPEELVQLQTSAVAFEETNFVGATSQLDYFEKISLKMLTEAKKIRDTSVANSFPQNPVVSNPNPPSPGNTPRSWHILLTVLLLPFCS</sequence>
<keyword evidence="6" id="KW-1185">Reference proteome</keyword>
<protein>
    <recommendedName>
        <fullName evidence="4">Mediator complex subunit 15 KIX domain-containing protein</fullName>
    </recommendedName>
</protein>
<dbReference type="InterPro" id="IPR036529">
    <property type="entry name" value="KIX_dom_sf"/>
</dbReference>
<evidence type="ECO:0000256" key="3">
    <source>
        <dbReference type="SAM" id="MobiDB-lite"/>
    </source>
</evidence>
<gene>
    <name evidence="5" type="ORF">AQUCO_00500027v1</name>
</gene>
<dbReference type="InterPro" id="IPR044661">
    <property type="entry name" value="MED15a/b/c-like"/>
</dbReference>
<dbReference type="AlphaFoldDB" id="A0A2G5EPY6"/>
<organism evidence="5 6">
    <name type="scientific">Aquilegia coerulea</name>
    <name type="common">Rocky mountain columbine</name>
    <dbReference type="NCBI Taxonomy" id="218851"/>
    <lineage>
        <taxon>Eukaryota</taxon>
        <taxon>Viridiplantae</taxon>
        <taxon>Streptophyta</taxon>
        <taxon>Embryophyta</taxon>
        <taxon>Tracheophyta</taxon>
        <taxon>Spermatophyta</taxon>
        <taxon>Magnoliopsida</taxon>
        <taxon>Ranunculales</taxon>
        <taxon>Ranunculaceae</taxon>
        <taxon>Thalictroideae</taxon>
        <taxon>Aquilegia</taxon>
    </lineage>
</organism>
<dbReference type="EMBL" id="KZ305022">
    <property type="protein sequence ID" value="PIA57826.1"/>
    <property type="molecule type" value="Genomic_DNA"/>
</dbReference>